<sequence>MAGPLRRVLIALDLQLAFLVLFAGKFGVAEFGADMDQFIEITSLYSVPVETGRVFASRTFRELGYALELWTVDGFGLVWAKAKPTNNENNTNTIEYKFVESREVPSLGSIGPGSTIKSALYCFSIPLQLCAKITSSYIASVMKFNAGGYPSSICFTCALRIHSNFSDVLTFLFCSLTAKFAAQTKKSSLFGLEIAVHTPTSAMDWNEAETHPPLTIWIVLLVVSRDHELVSNNRHVLRFPIIDLSVLSSDNREELSQDSPPRNHPSLSVSIRQVWQGNLASLGTRK</sequence>
<name>A0A5A7RGP1_STRAF</name>
<feature type="chain" id="PRO_5022740880" evidence="1">
    <location>
        <begin position="24"/>
        <end position="286"/>
    </location>
</feature>
<evidence type="ECO:0000256" key="1">
    <source>
        <dbReference type="SAM" id="SignalP"/>
    </source>
</evidence>
<dbReference type="EMBL" id="BKCP01012625">
    <property type="protein sequence ID" value="GER56319.1"/>
    <property type="molecule type" value="Genomic_DNA"/>
</dbReference>
<proteinExistence type="predicted"/>
<organism evidence="2 3">
    <name type="scientific">Striga asiatica</name>
    <name type="common">Asiatic witchweed</name>
    <name type="synonym">Buchnera asiatica</name>
    <dbReference type="NCBI Taxonomy" id="4170"/>
    <lineage>
        <taxon>Eukaryota</taxon>
        <taxon>Viridiplantae</taxon>
        <taxon>Streptophyta</taxon>
        <taxon>Embryophyta</taxon>
        <taxon>Tracheophyta</taxon>
        <taxon>Spermatophyta</taxon>
        <taxon>Magnoliopsida</taxon>
        <taxon>eudicotyledons</taxon>
        <taxon>Gunneridae</taxon>
        <taxon>Pentapetalae</taxon>
        <taxon>asterids</taxon>
        <taxon>lamiids</taxon>
        <taxon>Lamiales</taxon>
        <taxon>Orobanchaceae</taxon>
        <taxon>Buchnereae</taxon>
        <taxon>Striga</taxon>
    </lineage>
</organism>
<evidence type="ECO:0000313" key="2">
    <source>
        <dbReference type="EMBL" id="GER56319.1"/>
    </source>
</evidence>
<accession>A0A5A7RGP1</accession>
<dbReference type="AlphaFoldDB" id="A0A5A7RGP1"/>
<keyword evidence="3" id="KW-1185">Reference proteome</keyword>
<feature type="signal peptide" evidence="1">
    <location>
        <begin position="1"/>
        <end position="23"/>
    </location>
</feature>
<evidence type="ECO:0000313" key="3">
    <source>
        <dbReference type="Proteomes" id="UP000325081"/>
    </source>
</evidence>
<gene>
    <name evidence="2" type="ORF">STAS_34040</name>
</gene>
<protein>
    <submittedName>
        <fullName evidence="2">Acetyl-CoA synthetase</fullName>
    </submittedName>
</protein>
<keyword evidence="1" id="KW-0732">Signal</keyword>
<dbReference type="Proteomes" id="UP000325081">
    <property type="component" value="Unassembled WGS sequence"/>
</dbReference>
<reference evidence="3" key="1">
    <citation type="journal article" date="2019" name="Curr. Biol.">
        <title>Genome Sequence of Striga asiatica Provides Insight into the Evolution of Plant Parasitism.</title>
        <authorList>
            <person name="Yoshida S."/>
            <person name="Kim S."/>
            <person name="Wafula E.K."/>
            <person name="Tanskanen J."/>
            <person name="Kim Y.M."/>
            <person name="Honaas L."/>
            <person name="Yang Z."/>
            <person name="Spallek T."/>
            <person name="Conn C.E."/>
            <person name="Ichihashi Y."/>
            <person name="Cheong K."/>
            <person name="Cui S."/>
            <person name="Der J.P."/>
            <person name="Gundlach H."/>
            <person name="Jiao Y."/>
            <person name="Hori C."/>
            <person name="Ishida J.K."/>
            <person name="Kasahara H."/>
            <person name="Kiba T."/>
            <person name="Kim M.S."/>
            <person name="Koo N."/>
            <person name="Laohavisit A."/>
            <person name="Lee Y.H."/>
            <person name="Lumba S."/>
            <person name="McCourt P."/>
            <person name="Mortimer J.C."/>
            <person name="Mutuku J.M."/>
            <person name="Nomura T."/>
            <person name="Sasaki-Sekimoto Y."/>
            <person name="Seto Y."/>
            <person name="Wang Y."/>
            <person name="Wakatake T."/>
            <person name="Sakakibara H."/>
            <person name="Demura T."/>
            <person name="Yamaguchi S."/>
            <person name="Yoneyama K."/>
            <person name="Manabe R.I."/>
            <person name="Nelson D.C."/>
            <person name="Schulman A.H."/>
            <person name="Timko M.P."/>
            <person name="dePamphilis C.W."/>
            <person name="Choi D."/>
            <person name="Shirasu K."/>
        </authorList>
    </citation>
    <scope>NUCLEOTIDE SEQUENCE [LARGE SCALE GENOMIC DNA]</scope>
    <source>
        <strain evidence="3">cv. UVA1</strain>
    </source>
</reference>
<comment type="caution">
    <text evidence="2">The sequence shown here is derived from an EMBL/GenBank/DDBJ whole genome shotgun (WGS) entry which is preliminary data.</text>
</comment>